<protein>
    <recommendedName>
        <fullName evidence="3">CRP-like protein Clp</fullName>
    </recommendedName>
    <alternativeName>
        <fullName evidence="12">Catabolite activation-like protein</fullName>
    </alternativeName>
</protein>
<keyword evidence="5" id="KW-0021">Allosteric enzyme</keyword>
<accession>A0ABT0GET7</accession>
<organism evidence="14 15">
    <name type="scientific">Pseudomarimonas salicorniae</name>
    <dbReference type="NCBI Taxonomy" id="2933270"/>
    <lineage>
        <taxon>Bacteria</taxon>
        <taxon>Pseudomonadati</taxon>
        <taxon>Pseudomonadota</taxon>
        <taxon>Gammaproteobacteria</taxon>
        <taxon>Lysobacterales</taxon>
        <taxon>Lysobacteraceae</taxon>
        <taxon>Pseudomarimonas</taxon>
    </lineage>
</organism>
<keyword evidence="15" id="KW-1185">Reference proteome</keyword>
<comment type="subunit">
    <text evidence="2">Homodimer.</text>
</comment>
<evidence type="ECO:0000256" key="10">
    <source>
        <dbReference type="ARBA" id="ARBA00023159"/>
    </source>
</evidence>
<evidence type="ECO:0000256" key="6">
    <source>
        <dbReference type="ARBA" id="ARBA00022636"/>
    </source>
</evidence>
<evidence type="ECO:0000313" key="14">
    <source>
        <dbReference type="EMBL" id="MCK7593062.1"/>
    </source>
</evidence>
<dbReference type="EMBL" id="JALNMH010000003">
    <property type="protein sequence ID" value="MCK7593062.1"/>
    <property type="molecule type" value="Genomic_DNA"/>
</dbReference>
<evidence type="ECO:0000256" key="1">
    <source>
        <dbReference type="ARBA" id="ARBA00004496"/>
    </source>
</evidence>
<keyword evidence="6" id="KW-0973">c-di-GMP</keyword>
<dbReference type="PANTHER" id="PTHR24567:SF74">
    <property type="entry name" value="HTH-TYPE TRANSCRIPTIONAL REGULATOR ARCR"/>
    <property type="match status" value="1"/>
</dbReference>
<name>A0ABT0GET7_9GAMM</name>
<dbReference type="Pfam" id="PF13545">
    <property type="entry name" value="HTH_Crp_2"/>
    <property type="match status" value="1"/>
</dbReference>
<reference evidence="14" key="1">
    <citation type="submission" date="2022-04" db="EMBL/GenBank/DDBJ databases">
        <title>Lysobacter sp. CAU 1642 isolated from sea sand.</title>
        <authorList>
            <person name="Kim W."/>
        </authorList>
    </citation>
    <scope>NUCLEOTIDE SEQUENCE</scope>
    <source>
        <strain evidence="14">CAU 1642</strain>
    </source>
</reference>
<evidence type="ECO:0000256" key="12">
    <source>
        <dbReference type="ARBA" id="ARBA00031697"/>
    </source>
</evidence>
<keyword evidence="7" id="KW-0805">Transcription regulation</keyword>
<keyword evidence="10" id="KW-0010">Activator</keyword>
<keyword evidence="11" id="KW-0804">Transcription</keyword>
<dbReference type="InterPro" id="IPR018490">
    <property type="entry name" value="cNMP-bd_dom_sf"/>
</dbReference>
<comment type="subcellular location">
    <subcellularLocation>
        <location evidence="1">Cytoplasm</location>
    </subcellularLocation>
</comment>
<dbReference type="Proteomes" id="UP001431449">
    <property type="component" value="Unassembled WGS sequence"/>
</dbReference>
<evidence type="ECO:0000256" key="8">
    <source>
        <dbReference type="ARBA" id="ARBA00023026"/>
    </source>
</evidence>
<evidence type="ECO:0000256" key="5">
    <source>
        <dbReference type="ARBA" id="ARBA00022533"/>
    </source>
</evidence>
<keyword evidence="9" id="KW-0238">DNA-binding</keyword>
<evidence type="ECO:0000256" key="11">
    <source>
        <dbReference type="ARBA" id="ARBA00023163"/>
    </source>
</evidence>
<dbReference type="RefSeq" id="WP_248206041.1">
    <property type="nucleotide sequence ID" value="NZ_JALNMH010000003.1"/>
</dbReference>
<dbReference type="Gene3D" id="2.60.120.10">
    <property type="entry name" value="Jelly Rolls"/>
    <property type="match status" value="1"/>
</dbReference>
<evidence type="ECO:0000313" key="15">
    <source>
        <dbReference type="Proteomes" id="UP001431449"/>
    </source>
</evidence>
<dbReference type="CDD" id="cd00038">
    <property type="entry name" value="CAP_ED"/>
    <property type="match status" value="1"/>
</dbReference>
<dbReference type="InterPro" id="IPR000595">
    <property type="entry name" value="cNMP-bd_dom"/>
</dbReference>
<evidence type="ECO:0000256" key="3">
    <source>
        <dbReference type="ARBA" id="ARBA00020769"/>
    </source>
</evidence>
<dbReference type="Pfam" id="PF00027">
    <property type="entry name" value="cNMP_binding"/>
    <property type="match status" value="1"/>
</dbReference>
<evidence type="ECO:0000256" key="9">
    <source>
        <dbReference type="ARBA" id="ARBA00023125"/>
    </source>
</evidence>
<evidence type="ECO:0000256" key="4">
    <source>
        <dbReference type="ARBA" id="ARBA00022491"/>
    </source>
</evidence>
<keyword evidence="8" id="KW-0843">Virulence</keyword>
<dbReference type="InterPro" id="IPR036390">
    <property type="entry name" value="WH_DNA-bd_sf"/>
</dbReference>
<dbReference type="InterPro" id="IPR012318">
    <property type="entry name" value="HTH_CRP"/>
</dbReference>
<dbReference type="SMART" id="SM00419">
    <property type="entry name" value="HTH_CRP"/>
    <property type="match status" value="1"/>
</dbReference>
<sequence>MSALERVPANRLLQALSPSLRSLLPHDNRLDLCFGEVLAEAGAPVTHVYFPFEGCISLLVPISRHPPLELGLIGCEGALGATSLLDHDTSPWRAVVQGEGSALRLTLKQFRALHRRSPGWQRVLRRYVYLQLQQQSRITACSHYHHLVARLARWLLMIQDRTARSELTLSHKFLADMLGVQRPAVTLAAGQLQHAGLIRYARGSIRVLDRGRLLAQACSCYQTLLDDDAAVFPAQANR</sequence>
<evidence type="ECO:0000256" key="2">
    <source>
        <dbReference type="ARBA" id="ARBA00011738"/>
    </source>
</evidence>
<comment type="caution">
    <text evidence="14">The sequence shown here is derived from an EMBL/GenBank/DDBJ whole genome shotgun (WGS) entry which is preliminary data.</text>
</comment>
<feature type="domain" description="HTH crp-type" evidence="13">
    <location>
        <begin position="145"/>
        <end position="211"/>
    </location>
</feature>
<dbReference type="SUPFAM" id="SSF46785">
    <property type="entry name" value="Winged helix' DNA-binding domain"/>
    <property type="match status" value="1"/>
</dbReference>
<dbReference type="PANTHER" id="PTHR24567">
    <property type="entry name" value="CRP FAMILY TRANSCRIPTIONAL REGULATORY PROTEIN"/>
    <property type="match status" value="1"/>
</dbReference>
<dbReference type="InterPro" id="IPR036388">
    <property type="entry name" value="WH-like_DNA-bd_sf"/>
</dbReference>
<dbReference type="SUPFAM" id="SSF51206">
    <property type="entry name" value="cAMP-binding domain-like"/>
    <property type="match status" value="1"/>
</dbReference>
<evidence type="ECO:0000259" key="13">
    <source>
        <dbReference type="PROSITE" id="PS51063"/>
    </source>
</evidence>
<keyword evidence="4" id="KW-0678">Repressor</keyword>
<gene>
    <name evidence="14" type="ORF">M0G41_05180</name>
</gene>
<dbReference type="InterPro" id="IPR050397">
    <property type="entry name" value="Env_Response_Regulators"/>
</dbReference>
<dbReference type="Gene3D" id="1.10.10.10">
    <property type="entry name" value="Winged helix-like DNA-binding domain superfamily/Winged helix DNA-binding domain"/>
    <property type="match status" value="1"/>
</dbReference>
<dbReference type="PROSITE" id="PS51063">
    <property type="entry name" value="HTH_CRP_2"/>
    <property type="match status" value="1"/>
</dbReference>
<evidence type="ECO:0000256" key="7">
    <source>
        <dbReference type="ARBA" id="ARBA00023015"/>
    </source>
</evidence>
<proteinExistence type="predicted"/>
<dbReference type="InterPro" id="IPR014710">
    <property type="entry name" value="RmlC-like_jellyroll"/>
</dbReference>